<dbReference type="RefSeq" id="WP_188383264.1">
    <property type="nucleotide sequence ID" value="NZ_BMEY01000002.1"/>
</dbReference>
<comment type="catalytic activity">
    <reaction evidence="4 5">
        <text>O-phospho-L-tyrosyl-[protein] + H2O = L-tyrosyl-[protein] + phosphate</text>
        <dbReference type="Rhea" id="RHEA:10684"/>
        <dbReference type="Rhea" id="RHEA-COMP:10136"/>
        <dbReference type="Rhea" id="RHEA-COMP:20101"/>
        <dbReference type="ChEBI" id="CHEBI:15377"/>
        <dbReference type="ChEBI" id="CHEBI:43474"/>
        <dbReference type="ChEBI" id="CHEBI:46858"/>
        <dbReference type="ChEBI" id="CHEBI:61978"/>
        <dbReference type="EC" id="3.1.3.48"/>
    </reaction>
</comment>
<proteinExistence type="inferred from homology"/>
<dbReference type="Pfam" id="PF19567">
    <property type="entry name" value="CpsB_CapC"/>
    <property type="match status" value="1"/>
</dbReference>
<comment type="similarity">
    <text evidence="1 5">Belongs to the metallo-dependent hydrolases superfamily. CpsB/CapC family.</text>
</comment>
<evidence type="ECO:0000256" key="5">
    <source>
        <dbReference type="PIRNR" id="PIRNR016557"/>
    </source>
</evidence>
<dbReference type="GO" id="GO:0004725">
    <property type="term" value="F:protein tyrosine phosphatase activity"/>
    <property type="evidence" value="ECO:0007669"/>
    <property type="project" value="UniProtKB-UniRule"/>
</dbReference>
<evidence type="ECO:0000256" key="2">
    <source>
        <dbReference type="ARBA" id="ARBA00022801"/>
    </source>
</evidence>
<dbReference type="EMBL" id="BMEY01000002">
    <property type="protein sequence ID" value="GGA65078.1"/>
    <property type="molecule type" value="Genomic_DNA"/>
</dbReference>
<keyword evidence="3 5" id="KW-0904">Protein phosphatase</keyword>
<protein>
    <recommendedName>
        <fullName evidence="5">Tyrosine-protein phosphatase</fullName>
        <ecNumber evidence="5">3.1.3.48</ecNumber>
    </recommendedName>
</protein>
<dbReference type="GO" id="GO:0030145">
    <property type="term" value="F:manganese ion binding"/>
    <property type="evidence" value="ECO:0007669"/>
    <property type="project" value="UniProtKB-UniRule"/>
</dbReference>
<dbReference type="Gene3D" id="3.20.20.140">
    <property type="entry name" value="Metal-dependent hydrolases"/>
    <property type="match status" value="1"/>
</dbReference>
<reference evidence="6" key="2">
    <citation type="submission" date="2020-09" db="EMBL/GenBank/DDBJ databases">
        <authorList>
            <person name="Sun Q."/>
            <person name="Zhou Y."/>
        </authorList>
    </citation>
    <scope>NUCLEOTIDE SEQUENCE</scope>
    <source>
        <strain evidence="6">CGMCC 1.12408</strain>
    </source>
</reference>
<dbReference type="InterPro" id="IPR016667">
    <property type="entry name" value="Caps_polysacc_synth_CpsB/CapC"/>
</dbReference>
<evidence type="ECO:0000256" key="3">
    <source>
        <dbReference type="ARBA" id="ARBA00022912"/>
    </source>
</evidence>
<evidence type="ECO:0000313" key="6">
    <source>
        <dbReference type="EMBL" id="GGA65078.1"/>
    </source>
</evidence>
<keyword evidence="2 5" id="KW-0378">Hydrolase</keyword>
<dbReference type="PIRSF" id="PIRSF016557">
    <property type="entry name" value="Caps_synth_CpsB"/>
    <property type="match status" value="1"/>
</dbReference>
<sequence>MIDIHSHILPGIDDGAKFITDSIEMAKAATKQGIHTMIATPHHRNGQYINEKETIEEHVKTLNDILEEANIPLTVLVGQETRLHGDMIYELQSGIIATLNNTNYVFVEFPSGNVPRFAEQMLFDIQVNGYTPIIVHPERNRQIAENPQILFDFVQRGVLTQITAASLAGKFGKNIQKLSNTLIDHSLTHFIASDAHNTTTRGFVMQEAYKVLKNVHGSEHFYMFMENAQLLVDGQHVHRNEPVPITKKKKLFGLF</sequence>
<accession>A0A916RR30</accession>
<name>A0A916RR30_9BACI</name>
<evidence type="ECO:0000256" key="4">
    <source>
        <dbReference type="ARBA" id="ARBA00051722"/>
    </source>
</evidence>
<dbReference type="EC" id="3.1.3.48" evidence="5"/>
<dbReference type="PANTHER" id="PTHR39181:SF1">
    <property type="entry name" value="TYROSINE-PROTEIN PHOSPHATASE YWQE"/>
    <property type="match status" value="1"/>
</dbReference>
<gene>
    <name evidence="6" type="ORF">GCM10008025_06100</name>
</gene>
<dbReference type="PANTHER" id="PTHR39181">
    <property type="entry name" value="TYROSINE-PROTEIN PHOSPHATASE YWQE"/>
    <property type="match status" value="1"/>
</dbReference>
<evidence type="ECO:0000313" key="7">
    <source>
        <dbReference type="Proteomes" id="UP000613512"/>
    </source>
</evidence>
<keyword evidence="7" id="KW-1185">Reference proteome</keyword>
<evidence type="ECO:0000256" key="1">
    <source>
        <dbReference type="ARBA" id="ARBA00005750"/>
    </source>
</evidence>
<organism evidence="6 7">
    <name type="scientific">Ornithinibacillus halotolerans</name>
    <dbReference type="NCBI Taxonomy" id="1274357"/>
    <lineage>
        <taxon>Bacteria</taxon>
        <taxon>Bacillati</taxon>
        <taxon>Bacillota</taxon>
        <taxon>Bacilli</taxon>
        <taxon>Bacillales</taxon>
        <taxon>Bacillaceae</taxon>
        <taxon>Ornithinibacillus</taxon>
    </lineage>
</organism>
<dbReference type="AlphaFoldDB" id="A0A916RR30"/>
<dbReference type="Proteomes" id="UP000613512">
    <property type="component" value="Unassembled WGS sequence"/>
</dbReference>
<comment type="caution">
    <text evidence="6">The sequence shown here is derived from an EMBL/GenBank/DDBJ whole genome shotgun (WGS) entry which is preliminary data.</text>
</comment>
<reference evidence="6" key="1">
    <citation type="journal article" date="2014" name="Int. J. Syst. Evol. Microbiol.">
        <title>Complete genome sequence of Corynebacterium casei LMG S-19264T (=DSM 44701T), isolated from a smear-ripened cheese.</title>
        <authorList>
            <consortium name="US DOE Joint Genome Institute (JGI-PGF)"/>
            <person name="Walter F."/>
            <person name="Albersmeier A."/>
            <person name="Kalinowski J."/>
            <person name="Ruckert C."/>
        </authorList>
    </citation>
    <scope>NUCLEOTIDE SEQUENCE</scope>
    <source>
        <strain evidence="6">CGMCC 1.12408</strain>
    </source>
</reference>
<dbReference type="SUPFAM" id="SSF89550">
    <property type="entry name" value="PHP domain-like"/>
    <property type="match status" value="1"/>
</dbReference>
<dbReference type="InterPro" id="IPR016195">
    <property type="entry name" value="Pol/histidinol_Pase-like"/>
</dbReference>